<evidence type="ECO:0000313" key="10">
    <source>
        <dbReference type="Proteomes" id="UP001172673"/>
    </source>
</evidence>
<evidence type="ECO:0000256" key="5">
    <source>
        <dbReference type="ARBA" id="ARBA00022833"/>
    </source>
</evidence>
<keyword evidence="3" id="KW-0677">Repeat</keyword>
<evidence type="ECO:0000256" key="6">
    <source>
        <dbReference type="ARBA" id="ARBA00023242"/>
    </source>
</evidence>
<reference evidence="9" key="1">
    <citation type="submission" date="2022-10" db="EMBL/GenBank/DDBJ databases">
        <title>Culturing micro-colonial fungi from biological soil crusts in the Mojave desert and describing Neophaeococcomyces mojavensis, and introducing the new genera and species Taxawa tesnikishii.</title>
        <authorList>
            <person name="Kurbessoian T."/>
            <person name="Stajich J.E."/>
        </authorList>
    </citation>
    <scope>NUCLEOTIDE SEQUENCE</scope>
    <source>
        <strain evidence="9">TK_41</strain>
    </source>
</reference>
<dbReference type="PANTHER" id="PTHR40626">
    <property type="entry name" value="MIP31509P"/>
    <property type="match status" value="1"/>
</dbReference>
<accession>A0AA38XI36</accession>
<keyword evidence="5" id="KW-0862">Zinc</keyword>
<keyword evidence="4" id="KW-0863">Zinc-finger</keyword>
<dbReference type="GO" id="GO:0005634">
    <property type="term" value="C:nucleus"/>
    <property type="evidence" value="ECO:0007669"/>
    <property type="project" value="UniProtKB-SubCell"/>
</dbReference>
<keyword evidence="7" id="KW-0472">Membrane</keyword>
<dbReference type="AlphaFoldDB" id="A0AA38XI36"/>
<gene>
    <name evidence="9" type="ORF">H2200_003458</name>
</gene>
<comment type="subcellular location">
    <subcellularLocation>
        <location evidence="1">Nucleus</location>
    </subcellularLocation>
</comment>
<keyword evidence="2" id="KW-0479">Metal-binding</keyword>
<dbReference type="PANTHER" id="PTHR40626:SF3">
    <property type="entry name" value="TRANSCRIPTION FACTOR WITH C2H2 AND ZN(2)-CYS(6) DNA BINDING DOMAIN (EUROFUNG)-RELATED"/>
    <property type="match status" value="1"/>
</dbReference>
<name>A0AA38XI36_9EURO</name>
<keyword evidence="7" id="KW-1133">Transmembrane helix</keyword>
<evidence type="ECO:0000256" key="4">
    <source>
        <dbReference type="ARBA" id="ARBA00022771"/>
    </source>
</evidence>
<proteinExistence type="predicted"/>
<evidence type="ECO:0000259" key="8">
    <source>
        <dbReference type="Pfam" id="PF04082"/>
    </source>
</evidence>
<feature type="domain" description="Xylanolytic transcriptional activator regulatory" evidence="8">
    <location>
        <begin position="139"/>
        <end position="421"/>
    </location>
</feature>
<dbReference type="GO" id="GO:0008270">
    <property type="term" value="F:zinc ion binding"/>
    <property type="evidence" value="ECO:0007669"/>
    <property type="project" value="UniProtKB-KW"/>
</dbReference>
<sequence>MAGSYGRISEKAAPPKVLNGISGGDLGTAGATQQLVFDEYVAPFDVGRLDDLFVSYLFPDSEDFSGTENDGGWPQGWHGFDQAVVFGDPCPANPFSILMDSLTRFTMSLPTDHPVVAPNDRLAKASALFSKENVERFIGHYFRDYCPHSPILYPGTFQASSTSPFLLTVIVVTGALFSPGAADIESARAILDLVEEYVFSNVNFKKLLTSPNSITDPDDVEAWQALQAAFFITQVQLREGSVVKKKLTRNARFDEIICAVRALGLVDARNPFFHNEPPTPDRFQWSQYGESETKVRLVCGVFNLDASFSILYNMVPRLFAEEMNIDMPGPADAFFADSAQDCYEASLKVHGVQTLTLSALCDAFMQEKWDDQIRSSMQSISLLHLFILILALLQILWLSPYRPKKEQTMERISLALDRWKQVWDVQNTNLTPRQRERYGFLKTAPLEFWQIATVLVKKKATRLDRAVDHSTRHSQSEEIPGSCQSCAHALLENVNKEPA</sequence>
<evidence type="ECO:0000313" key="9">
    <source>
        <dbReference type="EMBL" id="KAJ9613516.1"/>
    </source>
</evidence>
<evidence type="ECO:0000256" key="7">
    <source>
        <dbReference type="SAM" id="Phobius"/>
    </source>
</evidence>
<keyword evidence="10" id="KW-1185">Reference proteome</keyword>
<dbReference type="GO" id="GO:0000785">
    <property type="term" value="C:chromatin"/>
    <property type="evidence" value="ECO:0007669"/>
    <property type="project" value="TreeGrafter"/>
</dbReference>
<dbReference type="Pfam" id="PF04082">
    <property type="entry name" value="Fungal_trans"/>
    <property type="match status" value="1"/>
</dbReference>
<dbReference type="EMBL" id="JAPDRK010000004">
    <property type="protein sequence ID" value="KAJ9613516.1"/>
    <property type="molecule type" value="Genomic_DNA"/>
</dbReference>
<dbReference type="CDD" id="cd12148">
    <property type="entry name" value="fungal_TF_MHR"/>
    <property type="match status" value="1"/>
</dbReference>
<keyword evidence="7" id="KW-0812">Transmembrane</keyword>
<dbReference type="InterPro" id="IPR051059">
    <property type="entry name" value="VerF-like"/>
</dbReference>
<evidence type="ECO:0000256" key="1">
    <source>
        <dbReference type="ARBA" id="ARBA00004123"/>
    </source>
</evidence>
<evidence type="ECO:0000256" key="2">
    <source>
        <dbReference type="ARBA" id="ARBA00022723"/>
    </source>
</evidence>
<dbReference type="Proteomes" id="UP001172673">
    <property type="component" value="Unassembled WGS sequence"/>
</dbReference>
<dbReference type="GO" id="GO:0000981">
    <property type="term" value="F:DNA-binding transcription factor activity, RNA polymerase II-specific"/>
    <property type="evidence" value="ECO:0007669"/>
    <property type="project" value="InterPro"/>
</dbReference>
<organism evidence="9 10">
    <name type="scientific">Cladophialophora chaetospira</name>
    <dbReference type="NCBI Taxonomy" id="386627"/>
    <lineage>
        <taxon>Eukaryota</taxon>
        <taxon>Fungi</taxon>
        <taxon>Dikarya</taxon>
        <taxon>Ascomycota</taxon>
        <taxon>Pezizomycotina</taxon>
        <taxon>Eurotiomycetes</taxon>
        <taxon>Chaetothyriomycetidae</taxon>
        <taxon>Chaetothyriales</taxon>
        <taxon>Herpotrichiellaceae</taxon>
        <taxon>Cladophialophora</taxon>
    </lineage>
</organism>
<comment type="caution">
    <text evidence="9">The sequence shown here is derived from an EMBL/GenBank/DDBJ whole genome shotgun (WGS) entry which is preliminary data.</text>
</comment>
<keyword evidence="6" id="KW-0539">Nucleus</keyword>
<dbReference type="GO" id="GO:0006351">
    <property type="term" value="P:DNA-templated transcription"/>
    <property type="evidence" value="ECO:0007669"/>
    <property type="project" value="InterPro"/>
</dbReference>
<dbReference type="InterPro" id="IPR007219">
    <property type="entry name" value="XnlR_reg_dom"/>
</dbReference>
<protein>
    <recommendedName>
        <fullName evidence="8">Xylanolytic transcriptional activator regulatory domain-containing protein</fullName>
    </recommendedName>
</protein>
<evidence type="ECO:0000256" key="3">
    <source>
        <dbReference type="ARBA" id="ARBA00022737"/>
    </source>
</evidence>
<feature type="transmembrane region" description="Helical" evidence="7">
    <location>
        <begin position="382"/>
        <end position="401"/>
    </location>
</feature>
<dbReference type="GO" id="GO:0000978">
    <property type="term" value="F:RNA polymerase II cis-regulatory region sequence-specific DNA binding"/>
    <property type="evidence" value="ECO:0007669"/>
    <property type="project" value="InterPro"/>
</dbReference>